<sequence>MLKTERLKCIFVCLRFPKLERKEEFGEQIIGYGGFQELPPRSPDLTPMDFFLWGYLKQNGRSKKEQDFVFRRQLEIARRRKLRVVIHCREVDDDAIKIMHEPRGRGGLVVKSRPRDQRVAGSKPDSTEDPPCMGPVAR</sequence>
<dbReference type="InterPro" id="IPR032466">
    <property type="entry name" value="Metal_Hydrolase"/>
</dbReference>
<organism evidence="3 4">
    <name type="scientific">Araneus ventricosus</name>
    <name type="common">Orbweaver spider</name>
    <name type="synonym">Epeira ventricosa</name>
    <dbReference type="NCBI Taxonomy" id="182803"/>
    <lineage>
        <taxon>Eukaryota</taxon>
        <taxon>Metazoa</taxon>
        <taxon>Ecdysozoa</taxon>
        <taxon>Arthropoda</taxon>
        <taxon>Chelicerata</taxon>
        <taxon>Arachnida</taxon>
        <taxon>Araneae</taxon>
        <taxon>Araneomorphae</taxon>
        <taxon>Entelegynae</taxon>
        <taxon>Araneoidea</taxon>
        <taxon>Araneidae</taxon>
        <taxon>Araneus</taxon>
    </lineage>
</organism>
<dbReference type="Pfam" id="PF01026">
    <property type="entry name" value="TatD_DNase"/>
    <property type="match status" value="1"/>
</dbReference>
<evidence type="ECO:0000256" key="2">
    <source>
        <dbReference type="SAM" id="MobiDB-lite"/>
    </source>
</evidence>
<feature type="region of interest" description="Disordered" evidence="2">
    <location>
        <begin position="105"/>
        <end position="138"/>
    </location>
</feature>
<name>A0A4Y2QD03_ARAVE</name>
<dbReference type="Proteomes" id="UP000499080">
    <property type="component" value="Unassembled WGS sequence"/>
</dbReference>
<reference evidence="3 4" key="1">
    <citation type="journal article" date="2019" name="Sci. Rep.">
        <title>Orb-weaving spider Araneus ventricosus genome elucidates the spidroin gene catalogue.</title>
        <authorList>
            <person name="Kono N."/>
            <person name="Nakamura H."/>
            <person name="Ohtoshi R."/>
            <person name="Moran D.A.P."/>
            <person name="Shinohara A."/>
            <person name="Yoshida Y."/>
            <person name="Fujiwara M."/>
            <person name="Mori M."/>
            <person name="Tomita M."/>
            <person name="Arakawa K."/>
        </authorList>
    </citation>
    <scope>NUCLEOTIDE SEQUENCE [LARGE SCALE GENOMIC DNA]</scope>
</reference>
<evidence type="ECO:0000256" key="1">
    <source>
        <dbReference type="ARBA" id="ARBA00009275"/>
    </source>
</evidence>
<evidence type="ECO:0000313" key="4">
    <source>
        <dbReference type="Proteomes" id="UP000499080"/>
    </source>
</evidence>
<dbReference type="AlphaFoldDB" id="A0A4Y2QD03"/>
<proteinExistence type="inferred from homology"/>
<evidence type="ECO:0000313" key="3">
    <source>
        <dbReference type="EMBL" id="GBN61251.1"/>
    </source>
</evidence>
<keyword evidence="4" id="KW-1185">Reference proteome</keyword>
<dbReference type="InterPro" id="IPR001130">
    <property type="entry name" value="TatD-like"/>
</dbReference>
<dbReference type="SUPFAM" id="SSF51556">
    <property type="entry name" value="Metallo-dependent hydrolases"/>
    <property type="match status" value="1"/>
</dbReference>
<comment type="caution">
    <text evidence="3">The sequence shown here is derived from an EMBL/GenBank/DDBJ whole genome shotgun (WGS) entry which is preliminary data.</text>
</comment>
<dbReference type="Gene3D" id="3.20.20.140">
    <property type="entry name" value="Metal-dependent hydrolases"/>
    <property type="match status" value="1"/>
</dbReference>
<dbReference type="EMBL" id="BGPR01013575">
    <property type="protein sequence ID" value="GBN61251.1"/>
    <property type="molecule type" value="Genomic_DNA"/>
</dbReference>
<accession>A0A4Y2QD03</accession>
<gene>
    <name evidence="3" type="ORF">AVEN_128970_1</name>
</gene>
<dbReference type="OrthoDB" id="413993at2759"/>
<protein>
    <submittedName>
        <fullName evidence="3">Uncharacterized protein</fullName>
    </submittedName>
</protein>
<dbReference type="GO" id="GO:0016788">
    <property type="term" value="F:hydrolase activity, acting on ester bonds"/>
    <property type="evidence" value="ECO:0007669"/>
    <property type="project" value="InterPro"/>
</dbReference>
<comment type="similarity">
    <text evidence="1">Belongs to the metallo-dependent hydrolases superfamily. TatD-type hydrolase family.</text>
</comment>